<dbReference type="Proteomes" id="UP000295023">
    <property type="component" value="Unassembled WGS sequence"/>
</dbReference>
<dbReference type="NCBIfam" id="NF006579">
    <property type="entry name" value="PRK09104.1"/>
    <property type="match status" value="1"/>
</dbReference>
<keyword evidence="3 5" id="KW-0378">Hydrolase</keyword>
<evidence type="ECO:0000313" key="6">
    <source>
        <dbReference type="Proteomes" id="UP000295023"/>
    </source>
</evidence>
<evidence type="ECO:0000256" key="1">
    <source>
        <dbReference type="ARBA" id="ARBA00022670"/>
    </source>
</evidence>
<dbReference type="PANTHER" id="PTHR43270">
    <property type="entry name" value="BETA-ALA-HIS DIPEPTIDASE"/>
    <property type="match status" value="1"/>
</dbReference>
<dbReference type="EMBL" id="SKBM01000004">
    <property type="protein sequence ID" value="TCZ64820.1"/>
    <property type="molecule type" value="Genomic_DNA"/>
</dbReference>
<keyword evidence="1" id="KW-0645">Protease</keyword>
<proteinExistence type="predicted"/>
<dbReference type="GO" id="GO:0006508">
    <property type="term" value="P:proteolysis"/>
    <property type="evidence" value="ECO:0007669"/>
    <property type="project" value="UniProtKB-KW"/>
</dbReference>
<comment type="caution">
    <text evidence="5">The sequence shown here is derived from an EMBL/GenBank/DDBJ whole genome shotgun (WGS) entry which is preliminary data.</text>
</comment>
<evidence type="ECO:0000259" key="4">
    <source>
        <dbReference type="Pfam" id="PF07687"/>
    </source>
</evidence>
<dbReference type="InterPro" id="IPR051458">
    <property type="entry name" value="Cyt/Met_Dipeptidase"/>
</dbReference>
<accession>A0A4R4DSN2</accession>
<evidence type="ECO:0000256" key="2">
    <source>
        <dbReference type="ARBA" id="ARBA00022723"/>
    </source>
</evidence>
<protein>
    <submittedName>
        <fullName evidence="5">M20/M25/M40 family metallo-hydrolase</fullName>
    </submittedName>
</protein>
<name>A0A4R4DSN2_9PROT</name>
<organism evidence="5 6">
    <name type="scientific">Roseicella aquatilis</name>
    <dbReference type="NCBI Taxonomy" id="2527868"/>
    <lineage>
        <taxon>Bacteria</taxon>
        <taxon>Pseudomonadati</taxon>
        <taxon>Pseudomonadota</taxon>
        <taxon>Alphaproteobacteria</taxon>
        <taxon>Acetobacterales</taxon>
        <taxon>Roseomonadaceae</taxon>
        <taxon>Roseicella</taxon>
    </lineage>
</organism>
<dbReference type="GO" id="GO:0008233">
    <property type="term" value="F:peptidase activity"/>
    <property type="evidence" value="ECO:0007669"/>
    <property type="project" value="UniProtKB-KW"/>
</dbReference>
<dbReference type="OrthoDB" id="9761532at2"/>
<dbReference type="InterPro" id="IPR011650">
    <property type="entry name" value="Peptidase_M20_dimer"/>
</dbReference>
<dbReference type="Pfam" id="PF01546">
    <property type="entry name" value="Peptidase_M20"/>
    <property type="match status" value="1"/>
</dbReference>
<dbReference type="Pfam" id="PF07687">
    <property type="entry name" value="M20_dimer"/>
    <property type="match status" value="1"/>
</dbReference>
<dbReference type="Gene3D" id="3.30.70.360">
    <property type="match status" value="1"/>
</dbReference>
<evidence type="ECO:0000313" key="5">
    <source>
        <dbReference type="EMBL" id="TCZ64820.1"/>
    </source>
</evidence>
<keyword evidence="2" id="KW-0479">Metal-binding</keyword>
<sequence length="469" mass="51283">MSRDRWRKTMARLDEVLAHIDTNLEPALQRLFTLLRIRSISTDPAYAAECRACAEWHAKDLASIGFDAAVRDTPGHPMVVAHDRRAGGPSALFYGHYDVQPVDPLELWDHDPFEPMLADLPDGSRIIKGRGASDDKGQVMVFIEACRAWKAVTGSLPIPVSILLEGEEESGGVNLPPFLRQHAAELRADIGLICDTNMWDAHTPAIQTMLRGLCGEEVFIHAASRDLHSGFYGSAAANPNRVLARILADLHDADGRVTLRGFYDGVPELPEALRTDWDTLGFDPKAFLGEIGLSVPAGEQGRSALEMIWSRPTAEINGMGGGYQGEGFKTVIPAVASAKVSFRLVFDQDPHRIRAAFREHVRARLPADCRAEFKEHGSGSAIRFPIEDPAFAKAREALTAEWGKPAVFIAGGGSIPVTAELKQALGMDVILAGFALEDDRIHSPNEKYNGTSFHKGMRSWARILDALAK</sequence>
<evidence type="ECO:0000256" key="3">
    <source>
        <dbReference type="ARBA" id="ARBA00022801"/>
    </source>
</evidence>
<dbReference type="PANTHER" id="PTHR43270:SF12">
    <property type="entry name" value="SUCCINYL-DIAMINOPIMELATE DESUCCINYLASE"/>
    <property type="match status" value="1"/>
</dbReference>
<reference evidence="5 6" key="1">
    <citation type="submission" date="2019-03" db="EMBL/GenBank/DDBJ databases">
        <title>Paracraurococcus aquatilis NE82 genome sequence.</title>
        <authorList>
            <person name="Zhao Y."/>
            <person name="Du Z."/>
        </authorList>
    </citation>
    <scope>NUCLEOTIDE SEQUENCE [LARGE SCALE GENOMIC DNA]</scope>
    <source>
        <strain evidence="5 6">NE82</strain>
    </source>
</reference>
<feature type="domain" description="Peptidase M20 dimerisation" evidence="4">
    <location>
        <begin position="210"/>
        <end position="368"/>
    </location>
</feature>
<gene>
    <name evidence="5" type="ORF">EXY23_05425</name>
</gene>
<dbReference type="GO" id="GO:0046872">
    <property type="term" value="F:metal ion binding"/>
    <property type="evidence" value="ECO:0007669"/>
    <property type="project" value="UniProtKB-KW"/>
</dbReference>
<dbReference type="AlphaFoldDB" id="A0A4R4DSN2"/>
<dbReference type="InterPro" id="IPR002933">
    <property type="entry name" value="Peptidase_M20"/>
</dbReference>
<dbReference type="SUPFAM" id="SSF53187">
    <property type="entry name" value="Zn-dependent exopeptidases"/>
    <property type="match status" value="1"/>
</dbReference>
<dbReference type="Gene3D" id="3.40.630.10">
    <property type="entry name" value="Zn peptidases"/>
    <property type="match status" value="1"/>
</dbReference>
<keyword evidence="6" id="KW-1185">Reference proteome</keyword>